<dbReference type="SMART" id="SM00360">
    <property type="entry name" value="RRM"/>
    <property type="match status" value="1"/>
</dbReference>
<name>A2YI06_ORYSI</name>
<feature type="domain" description="RRM" evidence="2">
    <location>
        <begin position="107"/>
        <end position="181"/>
    </location>
</feature>
<dbReference type="Pfam" id="PF00076">
    <property type="entry name" value="RRM_1"/>
    <property type="match status" value="1"/>
</dbReference>
<dbReference type="STRING" id="39946.A2YI06"/>
<protein>
    <recommendedName>
        <fullName evidence="2">RRM domain-containing protein</fullName>
    </recommendedName>
</protein>
<dbReference type="SUPFAM" id="SSF54928">
    <property type="entry name" value="RNA-binding domain, RBD"/>
    <property type="match status" value="1"/>
</dbReference>
<dbReference type="PROSITE" id="PS50102">
    <property type="entry name" value="RRM"/>
    <property type="match status" value="1"/>
</dbReference>
<evidence type="ECO:0000313" key="3">
    <source>
        <dbReference type="EMBL" id="EAZ02717.1"/>
    </source>
</evidence>
<reference evidence="3 4" key="1">
    <citation type="journal article" date="2005" name="PLoS Biol.">
        <title>The genomes of Oryza sativa: a history of duplications.</title>
        <authorList>
            <person name="Yu J."/>
            <person name="Wang J."/>
            <person name="Lin W."/>
            <person name="Li S."/>
            <person name="Li H."/>
            <person name="Zhou J."/>
            <person name="Ni P."/>
            <person name="Dong W."/>
            <person name="Hu S."/>
            <person name="Zeng C."/>
            <person name="Zhang J."/>
            <person name="Zhang Y."/>
            <person name="Li R."/>
            <person name="Xu Z."/>
            <person name="Li S."/>
            <person name="Li X."/>
            <person name="Zheng H."/>
            <person name="Cong L."/>
            <person name="Lin L."/>
            <person name="Yin J."/>
            <person name="Geng J."/>
            <person name="Li G."/>
            <person name="Shi J."/>
            <person name="Liu J."/>
            <person name="Lv H."/>
            <person name="Li J."/>
            <person name="Wang J."/>
            <person name="Deng Y."/>
            <person name="Ran L."/>
            <person name="Shi X."/>
            <person name="Wang X."/>
            <person name="Wu Q."/>
            <person name="Li C."/>
            <person name="Ren X."/>
            <person name="Wang J."/>
            <person name="Wang X."/>
            <person name="Li D."/>
            <person name="Liu D."/>
            <person name="Zhang X."/>
            <person name="Ji Z."/>
            <person name="Zhao W."/>
            <person name="Sun Y."/>
            <person name="Zhang Z."/>
            <person name="Bao J."/>
            <person name="Han Y."/>
            <person name="Dong L."/>
            <person name="Ji J."/>
            <person name="Chen P."/>
            <person name="Wu S."/>
            <person name="Liu J."/>
            <person name="Xiao Y."/>
            <person name="Bu D."/>
            <person name="Tan J."/>
            <person name="Yang L."/>
            <person name="Ye C."/>
            <person name="Zhang J."/>
            <person name="Xu J."/>
            <person name="Zhou Y."/>
            <person name="Yu Y."/>
            <person name="Zhang B."/>
            <person name="Zhuang S."/>
            <person name="Wei H."/>
            <person name="Liu B."/>
            <person name="Lei M."/>
            <person name="Yu H."/>
            <person name="Li Y."/>
            <person name="Xu H."/>
            <person name="Wei S."/>
            <person name="He X."/>
            <person name="Fang L."/>
            <person name="Zhang Z."/>
            <person name="Zhang Y."/>
            <person name="Huang X."/>
            <person name="Su Z."/>
            <person name="Tong W."/>
            <person name="Li J."/>
            <person name="Tong Z."/>
            <person name="Li S."/>
            <person name="Ye J."/>
            <person name="Wang L."/>
            <person name="Fang L."/>
            <person name="Lei T."/>
            <person name="Chen C."/>
            <person name="Chen H."/>
            <person name="Xu Z."/>
            <person name="Li H."/>
            <person name="Huang H."/>
            <person name="Zhang F."/>
            <person name="Xu H."/>
            <person name="Li N."/>
            <person name="Zhao C."/>
            <person name="Li S."/>
            <person name="Dong L."/>
            <person name="Huang Y."/>
            <person name="Li L."/>
            <person name="Xi Y."/>
            <person name="Qi Q."/>
            <person name="Li W."/>
            <person name="Zhang B."/>
            <person name="Hu W."/>
            <person name="Zhang Y."/>
            <person name="Tian X."/>
            <person name="Jiao Y."/>
            <person name="Liang X."/>
            <person name="Jin J."/>
            <person name="Gao L."/>
            <person name="Zheng W."/>
            <person name="Hao B."/>
            <person name="Liu S."/>
            <person name="Wang W."/>
            <person name="Yuan L."/>
            <person name="Cao M."/>
            <person name="McDermott J."/>
            <person name="Samudrala R."/>
            <person name="Wang J."/>
            <person name="Wong G.K."/>
            <person name="Yang H."/>
        </authorList>
    </citation>
    <scope>NUCLEOTIDE SEQUENCE [LARGE SCALE GENOMIC DNA]</scope>
    <source>
        <strain evidence="4">cv. 93-11</strain>
    </source>
</reference>
<dbReference type="InterPro" id="IPR000504">
    <property type="entry name" value="RRM_dom"/>
</dbReference>
<dbReference type="GO" id="GO:0003723">
    <property type="term" value="F:RNA binding"/>
    <property type="evidence" value="ECO:0007669"/>
    <property type="project" value="UniProtKB-UniRule"/>
</dbReference>
<dbReference type="Proteomes" id="UP000007015">
    <property type="component" value="Chromosome 7"/>
</dbReference>
<gene>
    <name evidence="3" type="ORF">OsI_24834</name>
</gene>
<keyword evidence="1" id="KW-0694">RNA-binding</keyword>
<organism evidence="3 4">
    <name type="scientific">Oryza sativa subsp. indica</name>
    <name type="common">Rice</name>
    <dbReference type="NCBI Taxonomy" id="39946"/>
    <lineage>
        <taxon>Eukaryota</taxon>
        <taxon>Viridiplantae</taxon>
        <taxon>Streptophyta</taxon>
        <taxon>Embryophyta</taxon>
        <taxon>Tracheophyta</taxon>
        <taxon>Spermatophyta</taxon>
        <taxon>Magnoliopsida</taxon>
        <taxon>Liliopsida</taxon>
        <taxon>Poales</taxon>
        <taxon>Poaceae</taxon>
        <taxon>BOP clade</taxon>
        <taxon>Oryzoideae</taxon>
        <taxon>Oryzeae</taxon>
        <taxon>Oryzinae</taxon>
        <taxon>Oryza</taxon>
        <taxon>Oryza sativa</taxon>
    </lineage>
</organism>
<dbReference type="InterPro" id="IPR012677">
    <property type="entry name" value="Nucleotide-bd_a/b_plait_sf"/>
</dbReference>
<dbReference type="Gene3D" id="3.30.70.330">
    <property type="match status" value="1"/>
</dbReference>
<dbReference type="InterPro" id="IPR035979">
    <property type="entry name" value="RBD_domain_sf"/>
</dbReference>
<evidence type="ECO:0000256" key="1">
    <source>
        <dbReference type="PROSITE-ProRule" id="PRU00176"/>
    </source>
</evidence>
<proteinExistence type="predicted"/>
<accession>A2YI06</accession>
<dbReference type="AlphaFoldDB" id="A2YI06"/>
<dbReference type="OMA" id="LCQRVCP"/>
<dbReference type="HOGENOM" id="CLU_076467_0_0_1"/>
<dbReference type="CDD" id="cd00590">
    <property type="entry name" value="RRM_SF"/>
    <property type="match status" value="1"/>
</dbReference>
<evidence type="ECO:0000259" key="2">
    <source>
        <dbReference type="PROSITE" id="PS50102"/>
    </source>
</evidence>
<sequence>MSTTNDEATTSSSPPSELDALDTVAKAVGDAVRFALKMDPKTTFLAHGLADFVASAAARDALSPIFAKLAAAEPPPPPSTTAPIIAAPAWAPLLQFAATQQIIPISARLFVFGVSKKRTTELDLRRHFKRYGYVADIWLRRRGGYAFVQLRTPSHAALALADKNPGRQWPEGNLYIEIAQPKLPVERPMAKYLCQRVCPVDNSLVRIGDRVLSTLALLGNYYKASDYITNLKRYGFMEGNMLMFDSVVDYISEDCQRCSVSSVVKKSDANKPAVHYGNNISSTTPSVGDDATAKFCRYCLQFVTPGDSSNCGEVDP</sequence>
<dbReference type="EMBL" id="CM000132">
    <property type="protein sequence ID" value="EAZ02717.1"/>
    <property type="molecule type" value="Genomic_DNA"/>
</dbReference>
<keyword evidence="4" id="KW-1185">Reference proteome</keyword>
<evidence type="ECO:0000313" key="4">
    <source>
        <dbReference type="Proteomes" id="UP000007015"/>
    </source>
</evidence>
<dbReference type="Gramene" id="BGIOSGA024851-TA">
    <property type="protein sequence ID" value="BGIOSGA024851-PA"/>
    <property type="gene ID" value="BGIOSGA024851"/>
</dbReference>